<feature type="chain" id="PRO_5002064174" evidence="1">
    <location>
        <begin position="19"/>
        <end position="56"/>
    </location>
</feature>
<sequence>MVLCKYVFSLLIKILISGLETDYSIVAYLSGIVFSSVHLTLGLPIHSCSDCSVSHI</sequence>
<protein>
    <submittedName>
        <fullName evidence="2">Uncharacterized protein</fullName>
    </submittedName>
</protein>
<reference evidence="2" key="2">
    <citation type="journal article" date="2015" name="Data Brief">
        <title>Shoot transcriptome of the giant reed, Arundo donax.</title>
        <authorList>
            <person name="Barrero R.A."/>
            <person name="Guerrero F.D."/>
            <person name="Moolhuijzen P."/>
            <person name="Goolsby J.A."/>
            <person name="Tidwell J."/>
            <person name="Bellgard S.E."/>
            <person name="Bellgard M.I."/>
        </authorList>
    </citation>
    <scope>NUCLEOTIDE SEQUENCE</scope>
    <source>
        <tissue evidence="2">Shoot tissue taken approximately 20 cm above the soil surface</tissue>
    </source>
</reference>
<proteinExistence type="predicted"/>
<evidence type="ECO:0000256" key="1">
    <source>
        <dbReference type="SAM" id="SignalP"/>
    </source>
</evidence>
<organism evidence="2">
    <name type="scientific">Arundo donax</name>
    <name type="common">Giant reed</name>
    <name type="synonym">Donax arundinaceus</name>
    <dbReference type="NCBI Taxonomy" id="35708"/>
    <lineage>
        <taxon>Eukaryota</taxon>
        <taxon>Viridiplantae</taxon>
        <taxon>Streptophyta</taxon>
        <taxon>Embryophyta</taxon>
        <taxon>Tracheophyta</taxon>
        <taxon>Spermatophyta</taxon>
        <taxon>Magnoliopsida</taxon>
        <taxon>Liliopsida</taxon>
        <taxon>Poales</taxon>
        <taxon>Poaceae</taxon>
        <taxon>PACMAD clade</taxon>
        <taxon>Arundinoideae</taxon>
        <taxon>Arundineae</taxon>
        <taxon>Arundo</taxon>
    </lineage>
</organism>
<dbReference type="EMBL" id="GBRH01201431">
    <property type="protein sequence ID" value="JAD96464.1"/>
    <property type="molecule type" value="Transcribed_RNA"/>
</dbReference>
<reference evidence="2" key="1">
    <citation type="submission" date="2014-09" db="EMBL/GenBank/DDBJ databases">
        <authorList>
            <person name="Magalhaes I.L.F."/>
            <person name="Oliveira U."/>
            <person name="Santos F.R."/>
            <person name="Vidigal T.H.D.A."/>
            <person name="Brescovit A.D."/>
            <person name="Santos A.J."/>
        </authorList>
    </citation>
    <scope>NUCLEOTIDE SEQUENCE</scope>
    <source>
        <tissue evidence="2">Shoot tissue taken approximately 20 cm above the soil surface</tissue>
    </source>
</reference>
<keyword evidence="1" id="KW-0732">Signal</keyword>
<feature type="signal peptide" evidence="1">
    <location>
        <begin position="1"/>
        <end position="18"/>
    </location>
</feature>
<accession>A0A0A9E6P4</accession>
<evidence type="ECO:0000313" key="2">
    <source>
        <dbReference type="EMBL" id="JAD96464.1"/>
    </source>
</evidence>
<dbReference type="AlphaFoldDB" id="A0A0A9E6P4"/>
<name>A0A0A9E6P4_ARUDO</name>